<evidence type="ECO:0000256" key="6">
    <source>
        <dbReference type="PIRSR" id="PIRSR037505-2"/>
    </source>
</evidence>
<proteinExistence type="predicted"/>
<evidence type="ECO:0000256" key="3">
    <source>
        <dbReference type="ARBA" id="ARBA00022723"/>
    </source>
</evidence>
<dbReference type="SUPFAM" id="SSF82282">
    <property type="entry name" value="Homocysteine S-methyltransferase"/>
    <property type="match status" value="1"/>
</dbReference>
<dbReference type="GO" id="GO:0009086">
    <property type="term" value="P:methionine biosynthetic process"/>
    <property type="evidence" value="ECO:0007669"/>
    <property type="project" value="InterPro"/>
</dbReference>
<name>A0A1D7ZZ58_LIMFE</name>
<dbReference type="InterPro" id="IPR036589">
    <property type="entry name" value="HCY_dom_sf"/>
</dbReference>
<feature type="binding site" evidence="7">
    <location>
        <position position="288"/>
    </location>
    <ligand>
        <name>Zn(2+)</name>
        <dbReference type="ChEBI" id="CHEBI:29105"/>
    </ligand>
</feature>
<dbReference type="Proteomes" id="UP000094714">
    <property type="component" value="Chromosome"/>
</dbReference>
<dbReference type="GO" id="GO:0008270">
    <property type="term" value="F:zinc ion binding"/>
    <property type="evidence" value="ECO:0007669"/>
    <property type="project" value="InterPro"/>
</dbReference>
<evidence type="ECO:0000256" key="2">
    <source>
        <dbReference type="ARBA" id="ARBA00022679"/>
    </source>
</evidence>
<evidence type="ECO:0000259" key="8">
    <source>
        <dbReference type="PROSITE" id="PS50970"/>
    </source>
</evidence>
<sequence length="310" mass="33659">MKLLERLAQGPLVLDGSMSTPLEVAGAKTNSDLWTAQTLIDNPDLVYQVHLDYFKAGADLTITDTYQTNVDALVRHGLSEEEARNLIKRAVQLANQARDDYEKETGKHNYVAGSIGPYGAYLADGSEYRGDYDLTAIQLQNFHLPRLAAILATGVDCLALETQPKLTEVVAILALLKTLEPTMPVYVSFSLRDAEHLSDGTSLKEAVQVVTKDPQVFAVGVNCVGLDLVTPAIKAIKEVTDKPVIVYPNSGATYDPTVKQWRFEEGTPRFVNAIDDWITAGAAIIGGCCTTLPQDIAVVAEKLRGVGNNR</sequence>
<dbReference type="NCBIfam" id="NF007020">
    <property type="entry name" value="PRK09485.1"/>
    <property type="match status" value="1"/>
</dbReference>
<feature type="domain" description="Hcy-binding" evidence="8">
    <location>
        <begin position="1"/>
        <end position="303"/>
    </location>
</feature>
<dbReference type="AlphaFoldDB" id="A0A1D7ZZ58"/>
<dbReference type="PATRIC" id="fig|1613.112.peg.1787"/>
<protein>
    <recommendedName>
        <fullName evidence="5">S-methylmethionine:homocysteine methyltransferase</fullName>
    </recommendedName>
</protein>
<dbReference type="EMBL" id="CP017151">
    <property type="protein sequence ID" value="AOR75145.1"/>
    <property type="molecule type" value="Genomic_DNA"/>
</dbReference>
<dbReference type="InterPro" id="IPR051486">
    <property type="entry name" value="Hcy_S-methyltransferase"/>
</dbReference>
<keyword evidence="2 7" id="KW-0808">Transferase</keyword>
<evidence type="ECO:0000256" key="7">
    <source>
        <dbReference type="PROSITE-ProRule" id="PRU00333"/>
    </source>
</evidence>
<accession>A0A1D7ZZ58</accession>
<keyword evidence="4 6" id="KW-0862">Zinc</keyword>
<dbReference type="PROSITE" id="PS50970">
    <property type="entry name" value="HCY"/>
    <property type="match status" value="1"/>
</dbReference>
<reference evidence="9 10" key="1">
    <citation type="submission" date="2016-09" db="EMBL/GenBank/DDBJ databases">
        <title>Genome Sequence of the Lactobacillus fermentum strain NCC2970 (CNCM I-5068).</title>
        <authorList>
            <person name="Barretto C."/>
            <person name="Ngom-Bru C."/>
            <person name="Genevaz A."/>
            <person name="Fournier C."/>
            <person name="Moine D."/>
            <person name="Kassam M."/>
            <person name="Iltis A."/>
            <person name="Sagory-Zalkind P."/>
            <person name="Faucherand G."/>
            <person name="Descombes P."/>
            <person name="Duboux S."/>
        </authorList>
    </citation>
    <scope>NUCLEOTIDE SEQUENCE [LARGE SCALE GENOMIC DNA]</scope>
    <source>
        <strain evidence="9 10">NCC2970</strain>
    </source>
</reference>
<comment type="cofactor">
    <cofactor evidence="6">
        <name>Zn(2+)</name>
        <dbReference type="ChEBI" id="CHEBI:29105"/>
    </cofactor>
    <text evidence="6">Binds 1 zinc ion per subunit.</text>
</comment>
<dbReference type="PIRSF" id="PIRSF037505">
    <property type="entry name" value="Betaine_HMT"/>
    <property type="match status" value="1"/>
</dbReference>
<evidence type="ECO:0000256" key="1">
    <source>
        <dbReference type="ARBA" id="ARBA00022603"/>
    </source>
</evidence>
<dbReference type="PANTHER" id="PTHR46015">
    <property type="entry name" value="ZGC:172121"/>
    <property type="match status" value="1"/>
</dbReference>
<feature type="binding site" evidence="7">
    <location>
        <position position="289"/>
    </location>
    <ligand>
        <name>Zn(2+)</name>
        <dbReference type="ChEBI" id="CHEBI:29105"/>
    </ligand>
</feature>
<dbReference type="Gene3D" id="3.20.20.330">
    <property type="entry name" value="Homocysteine-binding-like domain"/>
    <property type="match status" value="1"/>
</dbReference>
<dbReference type="PANTHER" id="PTHR46015:SF1">
    <property type="entry name" value="HOMOCYSTEINE S-METHYLTRANSFERASE-LIKE ISOFORM 1"/>
    <property type="match status" value="1"/>
</dbReference>
<feature type="binding site" evidence="6 7">
    <location>
        <position position="223"/>
    </location>
    <ligand>
        <name>Zn(2+)</name>
        <dbReference type="ChEBI" id="CHEBI:29105"/>
    </ligand>
</feature>
<organism evidence="9 10">
    <name type="scientific">Limosilactobacillus fermentum</name>
    <name type="common">Lactobacillus fermentum</name>
    <dbReference type="NCBI Taxonomy" id="1613"/>
    <lineage>
        <taxon>Bacteria</taxon>
        <taxon>Bacillati</taxon>
        <taxon>Bacillota</taxon>
        <taxon>Bacilli</taxon>
        <taxon>Lactobacillales</taxon>
        <taxon>Lactobacillaceae</taxon>
        <taxon>Limosilactobacillus</taxon>
    </lineage>
</organism>
<evidence type="ECO:0000313" key="10">
    <source>
        <dbReference type="Proteomes" id="UP000094714"/>
    </source>
</evidence>
<dbReference type="RefSeq" id="WP_069776181.1">
    <property type="nucleotide sequence ID" value="NZ_AP024320.1"/>
</dbReference>
<keyword evidence="1 7" id="KW-0489">Methyltransferase</keyword>
<dbReference type="GO" id="GO:0032259">
    <property type="term" value="P:methylation"/>
    <property type="evidence" value="ECO:0007669"/>
    <property type="project" value="UniProtKB-KW"/>
</dbReference>
<dbReference type="GO" id="GO:0033528">
    <property type="term" value="P:S-methylmethionine cycle"/>
    <property type="evidence" value="ECO:0007669"/>
    <property type="project" value="TreeGrafter"/>
</dbReference>
<evidence type="ECO:0000256" key="4">
    <source>
        <dbReference type="ARBA" id="ARBA00022833"/>
    </source>
</evidence>
<dbReference type="InterPro" id="IPR003726">
    <property type="entry name" value="HCY_dom"/>
</dbReference>
<gene>
    <name evidence="9" type="primary">mmuM</name>
    <name evidence="9" type="ORF">LACFE_CDS1702</name>
</gene>
<keyword evidence="3 6" id="KW-0479">Metal-binding</keyword>
<dbReference type="Pfam" id="PF02574">
    <property type="entry name" value="S-methyl_trans"/>
    <property type="match status" value="1"/>
</dbReference>
<evidence type="ECO:0000256" key="5">
    <source>
        <dbReference type="ARBA" id="ARBA00076752"/>
    </source>
</evidence>
<dbReference type="GO" id="GO:0008898">
    <property type="term" value="F:S-adenosylmethionine-homocysteine S-methyltransferase activity"/>
    <property type="evidence" value="ECO:0007669"/>
    <property type="project" value="TreeGrafter"/>
</dbReference>
<evidence type="ECO:0000313" key="9">
    <source>
        <dbReference type="EMBL" id="AOR75145.1"/>
    </source>
</evidence>
<dbReference type="FunFam" id="3.20.20.330:FF:000002">
    <property type="entry name" value="Homocysteine S-methyltransferase"/>
    <property type="match status" value="1"/>
</dbReference>
<dbReference type="InterPro" id="IPR017226">
    <property type="entry name" value="BHMT-like"/>
</dbReference>